<gene>
    <name evidence="2" type="ORF">LO55_414</name>
</gene>
<protein>
    <recommendedName>
        <fullName evidence="4">DUF2141 domain-containing protein</fullName>
    </recommendedName>
</protein>
<evidence type="ECO:0000313" key="3">
    <source>
        <dbReference type="Proteomes" id="UP000180246"/>
    </source>
</evidence>
<accession>A0A1S2N3C4</accession>
<evidence type="ECO:0000256" key="1">
    <source>
        <dbReference type="SAM" id="SignalP"/>
    </source>
</evidence>
<comment type="caution">
    <text evidence="2">The sequence shown here is derived from an EMBL/GenBank/DDBJ whole genome shotgun (WGS) entry which is preliminary data.</text>
</comment>
<keyword evidence="1" id="KW-0732">Signal</keyword>
<reference evidence="2 3" key="1">
    <citation type="submission" date="2014-10" db="EMBL/GenBank/DDBJ databases">
        <authorList>
            <person name="Seo M.-J."/>
            <person name="Seok Y.J."/>
            <person name="Cha I.-T."/>
        </authorList>
    </citation>
    <scope>NUCLEOTIDE SEQUENCE [LARGE SCALE GENOMIC DNA]</scope>
    <source>
        <strain evidence="2 3">NEU</strain>
    </source>
</reference>
<feature type="chain" id="PRO_5010356368" description="DUF2141 domain-containing protein" evidence="1">
    <location>
        <begin position="21"/>
        <end position="142"/>
    </location>
</feature>
<organism evidence="2 3">
    <name type="scientific">Massilia timonae</name>
    <dbReference type="NCBI Taxonomy" id="47229"/>
    <lineage>
        <taxon>Bacteria</taxon>
        <taxon>Pseudomonadati</taxon>
        <taxon>Pseudomonadota</taxon>
        <taxon>Betaproteobacteria</taxon>
        <taxon>Burkholderiales</taxon>
        <taxon>Oxalobacteraceae</taxon>
        <taxon>Telluria group</taxon>
        <taxon>Massilia</taxon>
    </lineage>
</organism>
<dbReference type="InterPro" id="IPR018673">
    <property type="entry name" value="DUF2141"/>
</dbReference>
<proteinExistence type="predicted"/>
<feature type="signal peptide" evidence="1">
    <location>
        <begin position="1"/>
        <end position="20"/>
    </location>
</feature>
<dbReference type="AlphaFoldDB" id="A0A1S2N3C4"/>
<evidence type="ECO:0008006" key="4">
    <source>
        <dbReference type="Google" id="ProtNLM"/>
    </source>
</evidence>
<name>A0A1S2N3C4_9BURK</name>
<dbReference type="Pfam" id="PF09912">
    <property type="entry name" value="DUF2141"/>
    <property type="match status" value="1"/>
</dbReference>
<dbReference type="EMBL" id="JRYB01000001">
    <property type="protein sequence ID" value="OIJ39586.1"/>
    <property type="molecule type" value="Genomic_DNA"/>
</dbReference>
<dbReference type="Proteomes" id="UP000180246">
    <property type="component" value="Unassembled WGS sequence"/>
</dbReference>
<sequence>MQSIFRTLGLSLLLASGVGAAGLASAAAIEVRVQGVTTAKGTVRVAICDKATFLKDCPYAASAAARVGETVVTVDDLPPGTWAVLSFQDENDNGKLDRNALGIPKERYAFSRDARGRFGPPSFEDAAFVLRDEEAVSYIKLR</sequence>
<evidence type="ECO:0000313" key="2">
    <source>
        <dbReference type="EMBL" id="OIJ39586.1"/>
    </source>
</evidence>
<dbReference type="RefSeq" id="WP_071360253.1">
    <property type="nucleotide sequence ID" value="NZ_JRYB01000001.1"/>
</dbReference>